<comment type="caution">
    <text evidence="5">The sequence shown here is derived from an EMBL/GenBank/DDBJ whole genome shotgun (WGS) entry which is preliminary data.</text>
</comment>
<evidence type="ECO:0000256" key="3">
    <source>
        <dbReference type="ARBA" id="ARBA00023163"/>
    </source>
</evidence>
<dbReference type="Gene3D" id="1.10.260.40">
    <property type="entry name" value="lambda repressor-like DNA-binding domains"/>
    <property type="match status" value="1"/>
</dbReference>
<dbReference type="CDD" id="cd06529">
    <property type="entry name" value="S24_LexA-like"/>
    <property type="match status" value="1"/>
</dbReference>
<dbReference type="STRING" id="2034155.BMI79_00725"/>
<protein>
    <submittedName>
        <fullName evidence="5">Phage repressor protein</fullName>
    </submittedName>
</protein>
<evidence type="ECO:0000313" key="5">
    <source>
        <dbReference type="EMBL" id="OMQ26886.1"/>
    </source>
</evidence>
<dbReference type="SUPFAM" id="SSF51306">
    <property type="entry name" value="LexA/Signal peptidase"/>
    <property type="match status" value="1"/>
</dbReference>
<organism evidence="5 6">
    <name type="scientific">Serratia oryzae</name>
    <dbReference type="NCBI Taxonomy" id="2034155"/>
    <lineage>
        <taxon>Bacteria</taxon>
        <taxon>Pseudomonadati</taxon>
        <taxon>Pseudomonadota</taxon>
        <taxon>Gammaproteobacteria</taxon>
        <taxon>Enterobacterales</taxon>
        <taxon>Yersiniaceae</taxon>
        <taxon>Serratia</taxon>
    </lineage>
</organism>
<dbReference type="InterPro" id="IPR036286">
    <property type="entry name" value="LexA/Signal_pep-like_sf"/>
</dbReference>
<dbReference type="InterPro" id="IPR001387">
    <property type="entry name" value="Cro/C1-type_HTH"/>
</dbReference>
<dbReference type="SMART" id="SM00530">
    <property type="entry name" value="HTH_XRE"/>
    <property type="match status" value="1"/>
</dbReference>
<sequence length="219" mass="24564">MHHTTDRAISNINHLMQKNNIATVADLAKLIRVPQPTFHRLMSGENQDPKYTLLKRVADYFKITVSELVEKDLRVVSENNVMGDPENVSFTRIPVMGSAQLGSEGHWVPLDNGDGFIHWPSADPEAFALRCTGDSMKPRIKDGEYVVIEPNHGYLPGDEILLVTKDEQVMIKTFLYERDGVVLVMSVNEEHPPLKFPVGDVERIQYVAGIAKASLHGTY</sequence>
<dbReference type="Pfam" id="PF13443">
    <property type="entry name" value="HTH_26"/>
    <property type="match status" value="1"/>
</dbReference>
<evidence type="ECO:0000313" key="6">
    <source>
        <dbReference type="Proteomes" id="UP000216021"/>
    </source>
</evidence>
<dbReference type="InterPro" id="IPR015927">
    <property type="entry name" value="Peptidase_S24_S26A/B/C"/>
</dbReference>
<dbReference type="AlphaFoldDB" id="A0A1S8CNE3"/>
<accession>A0A1S8CNE3</accession>
<feature type="domain" description="HTH cro/C1-type" evidence="4">
    <location>
        <begin position="23"/>
        <end position="68"/>
    </location>
</feature>
<keyword evidence="1" id="KW-0805">Transcription regulation</keyword>
<dbReference type="Pfam" id="PF00717">
    <property type="entry name" value="Peptidase_S24"/>
    <property type="match status" value="1"/>
</dbReference>
<dbReference type="PANTHER" id="PTHR40661:SF3">
    <property type="entry name" value="FELS-1 PROPHAGE TRANSCRIPTIONAL REGULATOR"/>
    <property type="match status" value="1"/>
</dbReference>
<evidence type="ECO:0000259" key="4">
    <source>
        <dbReference type="PROSITE" id="PS50943"/>
    </source>
</evidence>
<evidence type="ECO:0000256" key="2">
    <source>
        <dbReference type="ARBA" id="ARBA00023125"/>
    </source>
</evidence>
<keyword evidence="6" id="KW-1185">Reference proteome</keyword>
<dbReference type="SUPFAM" id="SSF47413">
    <property type="entry name" value="lambda repressor-like DNA-binding domains"/>
    <property type="match status" value="1"/>
</dbReference>
<dbReference type="InterPro" id="IPR039418">
    <property type="entry name" value="LexA-like"/>
</dbReference>
<evidence type="ECO:0000256" key="1">
    <source>
        <dbReference type="ARBA" id="ARBA00023015"/>
    </source>
</evidence>
<dbReference type="OrthoDB" id="9791537at2"/>
<keyword evidence="2" id="KW-0238">DNA-binding</keyword>
<dbReference type="Gene3D" id="2.10.109.10">
    <property type="entry name" value="Umud Fragment, subunit A"/>
    <property type="match status" value="1"/>
</dbReference>
<reference evidence="5 6" key="1">
    <citation type="submission" date="2016-11" db="EMBL/GenBank/DDBJ databases">
        <title>Rahnella oryzae sp. nov., isolated from rice root.</title>
        <authorList>
            <person name="Zhang X.-X."/>
            <person name="Zhang J."/>
        </authorList>
    </citation>
    <scope>NUCLEOTIDE SEQUENCE [LARGE SCALE GENOMIC DNA]</scope>
    <source>
        <strain evidence="5 6">J11-6</strain>
    </source>
</reference>
<dbReference type="RefSeq" id="WP_076939929.1">
    <property type="nucleotide sequence ID" value="NZ_MOXD01000001.1"/>
</dbReference>
<dbReference type="PROSITE" id="PS50943">
    <property type="entry name" value="HTH_CROC1"/>
    <property type="match status" value="1"/>
</dbReference>
<gene>
    <name evidence="5" type="ORF">BMI79_00725</name>
</gene>
<keyword evidence="3" id="KW-0804">Transcription</keyword>
<proteinExistence type="predicted"/>
<dbReference type="EMBL" id="MOXD01000001">
    <property type="protein sequence ID" value="OMQ26886.1"/>
    <property type="molecule type" value="Genomic_DNA"/>
</dbReference>
<dbReference type="GO" id="GO:0003677">
    <property type="term" value="F:DNA binding"/>
    <property type="evidence" value="ECO:0007669"/>
    <property type="project" value="UniProtKB-KW"/>
</dbReference>
<name>A0A1S8CNE3_9GAMM</name>
<dbReference type="PANTHER" id="PTHR40661">
    <property type="match status" value="1"/>
</dbReference>
<dbReference type="InterPro" id="IPR010982">
    <property type="entry name" value="Lambda_DNA-bd_dom_sf"/>
</dbReference>
<dbReference type="Proteomes" id="UP000216021">
    <property type="component" value="Unassembled WGS sequence"/>
</dbReference>